<evidence type="ECO:0000313" key="1">
    <source>
        <dbReference type="EMBL" id="KAG6608437.1"/>
    </source>
</evidence>
<gene>
    <name evidence="1" type="ORF">SDJN03_01779</name>
</gene>
<accession>A0AAV6P804</accession>
<dbReference type="EMBL" id="JAGKQH010000001">
    <property type="protein sequence ID" value="KAG6608437.1"/>
    <property type="molecule type" value="Genomic_DNA"/>
</dbReference>
<organism evidence="1 2">
    <name type="scientific">Cucurbita argyrosperma subsp. sororia</name>
    <dbReference type="NCBI Taxonomy" id="37648"/>
    <lineage>
        <taxon>Eukaryota</taxon>
        <taxon>Viridiplantae</taxon>
        <taxon>Streptophyta</taxon>
        <taxon>Embryophyta</taxon>
        <taxon>Tracheophyta</taxon>
        <taxon>Spermatophyta</taxon>
        <taxon>Magnoliopsida</taxon>
        <taxon>eudicotyledons</taxon>
        <taxon>Gunneridae</taxon>
        <taxon>Pentapetalae</taxon>
        <taxon>rosids</taxon>
        <taxon>fabids</taxon>
        <taxon>Cucurbitales</taxon>
        <taxon>Cucurbitaceae</taxon>
        <taxon>Cucurbiteae</taxon>
        <taxon>Cucurbita</taxon>
    </lineage>
</organism>
<dbReference type="PANTHER" id="PTHR33181:SF4">
    <property type="entry name" value="OVULE PROTEIN"/>
    <property type="match status" value="1"/>
</dbReference>
<evidence type="ECO:0000313" key="2">
    <source>
        <dbReference type="Proteomes" id="UP000685013"/>
    </source>
</evidence>
<dbReference type="PANTHER" id="PTHR33181">
    <property type="entry name" value="OS01G0778500 PROTEIN"/>
    <property type="match status" value="1"/>
</dbReference>
<name>A0AAV6P804_9ROSI</name>
<keyword evidence="2" id="KW-1185">Reference proteome</keyword>
<dbReference type="Proteomes" id="UP000685013">
    <property type="component" value="Chromosome 1"/>
</dbReference>
<sequence>MANEKLPRRERKAKVGIKETVRIHQTNGRIGIREWSISRNKSCHWWETRAVSLKFEILASLLSLEHSKMEWWIKVASPLRRFTSRVASRLGYRKRGLLKLGRDVKACEYEDVHVMWEMLKRNETEAVGIPEGRRRKKRPIWNIFWWARSAPCIGCRF</sequence>
<proteinExistence type="predicted"/>
<protein>
    <submittedName>
        <fullName evidence="1">Uncharacterized protein</fullName>
    </submittedName>
</protein>
<feature type="non-terminal residue" evidence="1">
    <location>
        <position position="1"/>
    </location>
</feature>
<dbReference type="AlphaFoldDB" id="A0AAV6P804"/>
<reference evidence="1 2" key="1">
    <citation type="journal article" date="2021" name="Hortic Res">
        <title>The domestication of Cucurbita argyrosperma as revealed by the genome of its wild relative.</title>
        <authorList>
            <person name="Barrera-Redondo J."/>
            <person name="Sanchez-de la Vega G."/>
            <person name="Aguirre-Liguori J.A."/>
            <person name="Castellanos-Morales G."/>
            <person name="Gutierrez-Guerrero Y.T."/>
            <person name="Aguirre-Dugua X."/>
            <person name="Aguirre-Planter E."/>
            <person name="Tenaillon M.I."/>
            <person name="Lira-Saade R."/>
            <person name="Eguiarte L.E."/>
        </authorList>
    </citation>
    <scope>NUCLEOTIDE SEQUENCE [LARGE SCALE GENOMIC DNA]</scope>
    <source>
        <strain evidence="1">JBR-2021</strain>
    </source>
</reference>
<comment type="caution">
    <text evidence="1">The sequence shown here is derived from an EMBL/GenBank/DDBJ whole genome shotgun (WGS) entry which is preliminary data.</text>
</comment>